<dbReference type="RefSeq" id="WP_331702911.1">
    <property type="nucleotide sequence ID" value="NZ_JAZHBO010000001.1"/>
</dbReference>
<evidence type="ECO:0000313" key="1">
    <source>
        <dbReference type="EMBL" id="MEF2154752.1"/>
    </source>
</evidence>
<name>A0ABU7UVY5_9GAMM</name>
<dbReference type="Pfam" id="PF18928">
    <property type="entry name" value="DUF5677"/>
    <property type="match status" value="1"/>
</dbReference>
<evidence type="ECO:0000313" key="2">
    <source>
        <dbReference type="Proteomes" id="UP001356170"/>
    </source>
</evidence>
<proteinExistence type="predicted"/>
<gene>
    <name evidence="1" type="ORF">V3390_00640</name>
</gene>
<organism evidence="1 2">
    <name type="scientific">Aquilutibacter rugosus</name>
    <dbReference type="NCBI Taxonomy" id="3115820"/>
    <lineage>
        <taxon>Bacteria</taxon>
        <taxon>Pseudomonadati</taxon>
        <taxon>Pseudomonadota</taxon>
        <taxon>Gammaproteobacteria</taxon>
        <taxon>Lysobacterales</taxon>
        <taxon>Lysobacteraceae</taxon>
        <taxon>Aquilutibacter</taxon>
    </lineage>
</organism>
<dbReference type="InterPro" id="IPR043733">
    <property type="entry name" value="DUF5677"/>
</dbReference>
<dbReference type="EMBL" id="JAZHBO010000001">
    <property type="protein sequence ID" value="MEF2154752.1"/>
    <property type="molecule type" value="Genomic_DNA"/>
</dbReference>
<sequence>MTAHVLAQLTASVERIKAHRVAVDAEAIRLRAPEFALAFDNQNAHQWCLSVVGDSLVRLRILIDQNFNFVETLGVVAVSRYLFELSVWLKLFEKDERYGLVYYGQLIETQKSYYQSTLRQLHREVELLREFERRDDEEQEVLLAKAGSSEDRAKIIRSVGVSIDTEAARKFSIYSEQAKHNGYGFQAYLVEHKAIPPAEAALHEIENERITFDSEILSRISDLALDKNGKTKRWKWNEKAREVGLQDEYDYIYAFSSKLLHATPASITTNQKNLEPEEILIFLRYIEVKVSDVIDVSRTYCASAT</sequence>
<accession>A0ABU7UVY5</accession>
<keyword evidence="2" id="KW-1185">Reference proteome</keyword>
<protein>
    <submittedName>
        <fullName evidence="1">Uncharacterized protein</fullName>
    </submittedName>
</protein>
<comment type="caution">
    <text evidence="1">The sequence shown here is derived from an EMBL/GenBank/DDBJ whole genome shotgun (WGS) entry which is preliminary data.</text>
</comment>
<dbReference type="Proteomes" id="UP001356170">
    <property type="component" value="Unassembled WGS sequence"/>
</dbReference>
<reference evidence="1 2" key="1">
    <citation type="submission" date="2024-01" db="EMBL/GenBank/DDBJ databases">
        <title>Novel species of the genus Luteimonas isolated from rivers.</title>
        <authorList>
            <person name="Lu H."/>
        </authorList>
    </citation>
    <scope>NUCLEOTIDE SEQUENCE [LARGE SCALE GENOMIC DNA]</scope>
    <source>
        <strain evidence="1 2">FXH3W</strain>
    </source>
</reference>